<proteinExistence type="predicted"/>
<dbReference type="Proteomes" id="UP000234752">
    <property type="component" value="Chromosome eg_1"/>
</dbReference>
<dbReference type="RefSeq" id="WP_102111968.1">
    <property type="nucleotide sequence ID" value="NZ_BMGN01000002.1"/>
</dbReference>
<protein>
    <submittedName>
        <fullName evidence="1">DUF1905 domain-containing protein</fullName>
    </submittedName>
</protein>
<reference evidence="1 2" key="1">
    <citation type="submission" date="2017-12" db="EMBL/GenBank/DDBJ databases">
        <title>Genomes of bacteria within cyanobacterial aggregates.</title>
        <authorList>
            <person name="Cai H."/>
        </authorList>
    </citation>
    <scope>NUCLEOTIDE SEQUENCE [LARGE SCALE GENOMIC DNA]</scope>
    <source>
        <strain evidence="1 2">TH16</strain>
    </source>
</reference>
<dbReference type="Gene3D" id="2.40.30.100">
    <property type="entry name" value="AF2212/PG0164-like"/>
    <property type="match status" value="1"/>
</dbReference>
<organism evidence="1 2">
    <name type="scientific">Niveispirillum cyanobacteriorum</name>
    <dbReference type="NCBI Taxonomy" id="1612173"/>
    <lineage>
        <taxon>Bacteria</taxon>
        <taxon>Pseudomonadati</taxon>
        <taxon>Pseudomonadota</taxon>
        <taxon>Alphaproteobacteria</taxon>
        <taxon>Rhodospirillales</taxon>
        <taxon>Azospirillaceae</taxon>
        <taxon>Niveispirillum</taxon>
    </lineage>
</organism>
<accession>A0A2K9NAU9</accession>
<dbReference type="OrthoDB" id="9808666at2"/>
<dbReference type="EMBL" id="CP025611">
    <property type="protein sequence ID" value="AUN30271.1"/>
    <property type="molecule type" value="Genomic_DNA"/>
</dbReference>
<evidence type="ECO:0000313" key="2">
    <source>
        <dbReference type="Proteomes" id="UP000234752"/>
    </source>
</evidence>
<name>A0A2K9NAU9_9PROT</name>
<evidence type="ECO:0000313" key="1">
    <source>
        <dbReference type="EMBL" id="AUN30271.1"/>
    </source>
</evidence>
<dbReference type="Pfam" id="PF08922">
    <property type="entry name" value="DUF1905"/>
    <property type="match status" value="1"/>
</dbReference>
<dbReference type="AlphaFoldDB" id="A0A2K9NAU9"/>
<keyword evidence="2" id="KW-1185">Reference proteome</keyword>
<dbReference type="InterPro" id="IPR015018">
    <property type="entry name" value="DUF1905"/>
</dbReference>
<gene>
    <name evidence="1" type="ORF">C0V82_08510</name>
</gene>
<dbReference type="SUPFAM" id="SSF141694">
    <property type="entry name" value="AF2212/PG0164-like"/>
    <property type="match status" value="1"/>
</dbReference>
<sequence>MPSDIPPLAHIRFTGTIIEWRGPSPFFFIALPSDLVETVRRAARLASYGWGVVPVQASVNDTAFTTSLFPKDGGYLLPLKLVVRKNAGVVLGDTVTVDIQVAARDGTEDW</sequence>
<dbReference type="KEGG" id="ncb:C0V82_08510"/>
<dbReference type="InterPro" id="IPR037079">
    <property type="entry name" value="AF2212/PG0164-like_sf"/>
</dbReference>